<dbReference type="EMBL" id="QBIY01000567">
    <property type="protein sequence ID" value="RXN39558.1"/>
    <property type="molecule type" value="Genomic_DNA"/>
</dbReference>
<sequence length="110" mass="12417">MDEDHGIKTMKSTLLDALQRRFSNMEQNPLYCIASLLDPRYKDRFYSNTDTARQAKEMLILELQKMSVGDTATPETHGAPADERSLIDKPGIGIGIGKYQEKNIGTRIRS</sequence>
<feature type="region of interest" description="Disordered" evidence="1">
    <location>
        <begin position="70"/>
        <end position="89"/>
    </location>
</feature>
<dbReference type="SUPFAM" id="SSF53098">
    <property type="entry name" value="Ribonuclease H-like"/>
    <property type="match status" value="1"/>
</dbReference>
<dbReference type="InterPro" id="IPR012337">
    <property type="entry name" value="RNaseH-like_sf"/>
</dbReference>
<protein>
    <submittedName>
        <fullName evidence="2">Zinc finger BED domain-containing 4-like protein</fullName>
    </submittedName>
</protein>
<dbReference type="STRING" id="84645.A0A498P686"/>
<dbReference type="Proteomes" id="UP000290572">
    <property type="component" value="Unassembled WGS sequence"/>
</dbReference>
<gene>
    <name evidence="2" type="ORF">ROHU_000079</name>
</gene>
<evidence type="ECO:0000313" key="2">
    <source>
        <dbReference type="EMBL" id="RXN39558.1"/>
    </source>
</evidence>
<keyword evidence="3" id="KW-1185">Reference proteome</keyword>
<dbReference type="AlphaFoldDB" id="A0A498P686"/>
<name>A0A498P686_LABRO</name>
<reference evidence="2 3" key="1">
    <citation type="submission" date="2018-03" db="EMBL/GenBank/DDBJ databases">
        <title>Draft genome sequence of Rohu Carp (Labeo rohita).</title>
        <authorList>
            <person name="Das P."/>
            <person name="Kushwaha B."/>
            <person name="Joshi C.G."/>
            <person name="Kumar D."/>
            <person name="Nagpure N.S."/>
            <person name="Sahoo L."/>
            <person name="Das S.P."/>
            <person name="Bit A."/>
            <person name="Patnaik S."/>
            <person name="Meher P.K."/>
            <person name="Jayasankar P."/>
            <person name="Koringa P.G."/>
            <person name="Patel N.V."/>
            <person name="Hinsu A.T."/>
            <person name="Kumar R."/>
            <person name="Pandey M."/>
            <person name="Agarwal S."/>
            <person name="Srivastava S."/>
            <person name="Singh M."/>
            <person name="Iquebal M.A."/>
            <person name="Jaiswal S."/>
            <person name="Angadi U.B."/>
            <person name="Kumar N."/>
            <person name="Raza M."/>
            <person name="Shah T.M."/>
            <person name="Rai A."/>
            <person name="Jena J.K."/>
        </authorList>
    </citation>
    <scope>NUCLEOTIDE SEQUENCE [LARGE SCALE GENOMIC DNA]</scope>
    <source>
        <strain evidence="2">DASCIFA01</strain>
        <tissue evidence="2">Testis</tissue>
    </source>
</reference>
<evidence type="ECO:0000256" key="1">
    <source>
        <dbReference type="SAM" id="MobiDB-lite"/>
    </source>
</evidence>
<accession>A0A498P686</accession>
<comment type="caution">
    <text evidence="2">The sequence shown here is derived from an EMBL/GenBank/DDBJ whole genome shotgun (WGS) entry which is preliminary data.</text>
</comment>
<proteinExistence type="predicted"/>
<evidence type="ECO:0000313" key="3">
    <source>
        <dbReference type="Proteomes" id="UP000290572"/>
    </source>
</evidence>
<organism evidence="2 3">
    <name type="scientific">Labeo rohita</name>
    <name type="common">Indian major carp</name>
    <name type="synonym">Cyprinus rohita</name>
    <dbReference type="NCBI Taxonomy" id="84645"/>
    <lineage>
        <taxon>Eukaryota</taxon>
        <taxon>Metazoa</taxon>
        <taxon>Chordata</taxon>
        <taxon>Craniata</taxon>
        <taxon>Vertebrata</taxon>
        <taxon>Euteleostomi</taxon>
        <taxon>Actinopterygii</taxon>
        <taxon>Neopterygii</taxon>
        <taxon>Teleostei</taxon>
        <taxon>Ostariophysi</taxon>
        <taxon>Cypriniformes</taxon>
        <taxon>Cyprinidae</taxon>
        <taxon>Labeoninae</taxon>
        <taxon>Labeonini</taxon>
        <taxon>Labeo</taxon>
    </lineage>
</organism>